<dbReference type="STRING" id="931626.Awo_c32530"/>
<keyword evidence="1" id="KW-0812">Transmembrane</keyword>
<feature type="transmembrane region" description="Helical" evidence="1">
    <location>
        <begin position="113"/>
        <end position="134"/>
    </location>
</feature>
<dbReference type="GO" id="GO:0080120">
    <property type="term" value="P:CAAX-box protein maturation"/>
    <property type="evidence" value="ECO:0007669"/>
    <property type="project" value="UniProtKB-ARBA"/>
</dbReference>
<gene>
    <name evidence="3" type="ordered locus">Awo_c32530</name>
</gene>
<dbReference type="HOGENOM" id="CLU_045359_0_0_9"/>
<protein>
    <recommendedName>
        <fullName evidence="2">CAAX prenyl protease 2/Lysostaphin resistance protein A-like domain-containing protein</fullName>
    </recommendedName>
</protein>
<proteinExistence type="predicted"/>
<dbReference type="RefSeq" id="WP_014357577.1">
    <property type="nucleotide sequence ID" value="NC_016894.1"/>
</dbReference>
<dbReference type="PANTHER" id="PTHR43592:SF15">
    <property type="entry name" value="CAAX AMINO TERMINAL PROTEASE FAMILY PROTEIN"/>
    <property type="match status" value="1"/>
</dbReference>
<feature type="domain" description="CAAX prenyl protease 2/Lysostaphin resistance protein A-like" evidence="2">
    <location>
        <begin position="157"/>
        <end position="243"/>
    </location>
</feature>
<dbReference type="GO" id="GO:0004175">
    <property type="term" value="F:endopeptidase activity"/>
    <property type="evidence" value="ECO:0007669"/>
    <property type="project" value="UniProtKB-ARBA"/>
</dbReference>
<dbReference type="Pfam" id="PF02517">
    <property type="entry name" value="Rce1-like"/>
    <property type="match status" value="1"/>
</dbReference>
<reference evidence="4" key="1">
    <citation type="submission" date="2011-07" db="EMBL/GenBank/DDBJ databases">
        <title>Complete genome sequence of Acetobacterium woodii.</title>
        <authorList>
            <person name="Poehlein A."/>
            <person name="Schmidt S."/>
            <person name="Kaster A.-K."/>
            <person name="Goenrich M."/>
            <person name="Vollmers J."/>
            <person name="Thuermer A."/>
            <person name="Gottschalk G."/>
            <person name="Thauer R.K."/>
            <person name="Daniel R."/>
            <person name="Mueller V."/>
        </authorList>
    </citation>
    <scope>NUCLEOTIDE SEQUENCE [LARGE SCALE GENOMIC DNA]</scope>
    <source>
        <strain evidence="4">ATCC 29683 / DSM 1030 / JCM 2381 / KCTC 1655 / WB1</strain>
    </source>
</reference>
<feature type="transmembrane region" description="Helical" evidence="1">
    <location>
        <begin position="71"/>
        <end position="92"/>
    </location>
</feature>
<feature type="transmembrane region" description="Helical" evidence="1">
    <location>
        <begin position="258"/>
        <end position="279"/>
    </location>
</feature>
<dbReference type="InterPro" id="IPR003675">
    <property type="entry name" value="Rce1/LyrA-like_dom"/>
</dbReference>
<accession>H6LK61</accession>
<reference evidence="3 4" key="2">
    <citation type="journal article" date="2012" name="PLoS ONE">
        <title>An ancient pathway combining carbon dioxide fixation with the generation and utilization of a sodium ion gradient for ATP synthesis.</title>
        <authorList>
            <person name="Poehlein A."/>
            <person name="Schmidt S."/>
            <person name="Kaster A.K."/>
            <person name="Goenrich M."/>
            <person name="Vollmers J."/>
            <person name="Thurmer A."/>
            <person name="Bertsch J."/>
            <person name="Schuchmann K."/>
            <person name="Voigt B."/>
            <person name="Hecker M."/>
            <person name="Daniel R."/>
            <person name="Thauer R.K."/>
            <person name="Gottschalk G."/>
            <person name="Muller V."/>
        </authorList>
    </citation>
    <scope>NUCLEOTIDE SEQUENCE [LARGE SCALE GENOMIC DNA]</scope>
    <source>
        <strain evidence="4">ATCC 29683 / DSM 1030 / JCM 2381 / KCTC 1655 / WB1</strain>
    </source>
</reference>
<sequence>MKNILETNEDQWTKKKIRKNTNKITRGVLVYEIIMTLIVIVDMFRRIAFAFFDTNDPNIDSTIDKIANETINSGTSSIIGVLIGLLFLLFYFRKYNYRNFIFHSQEKMTGHSFLVILTIFMSTQLIFSLLGTAMETCLNQFGFSILGEITSATGNSSTLSMLLYASFIGPITEEIVFRGFVMRGFQKYGSYYSIFISAVIFGAFHGNLIQSIFATLVGLVLGYVAMKYSIKWSILIHIINNFVFGELLFGLISNFNTSIQAIVIYVIEGLFFAGTVVIIILKRNEIKKFIKNKKYPKGLLGITFTSVWLLIFLAFQLLQGVSGIERLPL</sequence>
<name>H6LK61_ACEWD</name>
<organism evidence="3 4">
    <name type="scientific">Acetobacterium woodii (strain ATCC 29683 / DSM 1030 / JCM 2381 / KCTC 1655 / WB1)</name>
    <dbReference type="NCBI Taxonomy" id="931626"/>
    <lineage>
        <taxon>Bacteria</taxon>
        <taxon>Bacillati</taxon>
        <taxon>Bacillota</taxon>
        <taxon>Clostridia</taxon>
        <taxon>Eubacteriales</taxon>
        <taxon>Eubacteriaceae</taxon>
        <taxon>Acetobacterium</taxon>
    </lineage>
</organism>
<dbReference type="KEGG" id="awo:Awo_c32530"/>
<keyword evidence="4" id="KW-1185">Reference proteome</keyword>
<dbReference type="Proteomes" id="UP000007177">
    <property type="component" value="Chromosome"/>
</dbReference>
<evidence type="ECO:0000259" key="2">
    <source>
        <dbReference type="Pfam" id="PF02517"/>
    </source>
</evidence>
<evidence type="ECO:0000313" key="3">
    <source>
        <dbReference type="EMBL" id="AFA49981.1"/>
    </source>
</evidence>
<feature type="transmembrane region" description="Helical" evidence="1">
    <location>
        <begin position="232"/>
        <end position="252"/>
    </location>
</feature>
<dbReference type="EMBL" id="CP002987">
    <property type="protein sequence ID" value="AFA49981.1"/>
    <property type="molecule type" value="Genomic_DNA"/>
</dbReference>
<feature type="transmembrane region" description="Helical" evidence="1">
    <location>
        <begin position="192"/>
        <end position="225"/>
    </location>
</feature>
<keyword evidence="1" id="KW-0472">Membrane</keyword>
<dbReference type="PANTHER" id="PTHR43592">
    <property type="entry name" value="CAAX AMINO TERMINAL PROTEASE"/>
    <property type="match status" value="1"/>
</dbReference>
<dbReference type="AlphaFoldDB" id="H6LK61"/>
<evidence type="ECO:0000256" key="1">
    <source>
        <dbReference type="SAM" id="Phobius"/>
    </source>
</evidence>
<dbReference type="eggNOG" id="COG1266">
    <property type="taxonomic scope" value="Bacteria"/>
</dbReference>
<feature type="transmembrane region" description="Helical" evidence="1">
    <location>
        <begin position="299"/>
        <end position="318"/>
    </location>
</feature>
<feature type="transmembrane region" description="Helical" evidence="1">
    <location>
        <begin position="28"/>
        <end position="51"/>
    </location>
</feature>
<dbReference type="OrthoDB" id="9782250at2"/>
<evidence type="ECO:0000313" key="4">
    <source>
        <dbReference type="Proteomes" id="UP000007177"/>
    </source>
</evidence>
<keyword evidence="1" id="KW-1133">Transmembrane helix</keyword>